<keyword evidence="2 7" id="KW-0001">2Fe-2S</keyword>
<feature type="binding site" evidence="7">
    <location>
        <position position="125"/>
    </location>
    <ligand>
        <name>[2Fe-2S] cluster</name>
        <dbReference type="ChEBI" id="CHEBI:190135"/>
    </ligand>
</feature>
<proteinExistence type="inferred from homology"/>
<evidence type="ECO:0000313" key="8">
    <source>
        <dbReference type="EMBL" id="TEB13332.1"/>
    </source>
</evidence>
<evidence type="ECO:0000256" key="4">
    <source>
        <dbReference type="ARBA" id="ARBA00023004"/>
    </source>
</evidence>
<keyword evidence="4 7" id="KW-0408">Iron</keyword>
<keyword evidence="9" id="KW-1185">Reference proteome</keyword>
<dbReference type="PANTHER" id="PTHR43342">
    <property type="entry name" value="NADH-QUINONE OXIDOREDUCTASE, E SUBUNIT"/>
    <property type="match status" value="1"/>
</dbReference>
<dbReference type="RefSeq" id="WP_243119676.1">
    <property type="nucleotide sequence ID" value="NZ_QFFZ01000002.1"/>
</dbReference>
<dbReference type="EMBL" id="QFFZ01000002">
    <property type="protein sequence ID" value="TEB13332.1"/>
    <property type="molecule type" value="Genomic_DNA"/>
</dbReference>
<dbReference type="Proteomes" id="UP000297597">
    <property type="component" value="Unassembled WGS sequence"/>
</dbReference>
<dbReference type="PANTHER" id="PTHR43342:SF1">
    <property type="entry name" value="BIFURCATING [FEFE] HYDROGENASE GAMMA SUBUNIT"/>
    <property type="match status" value="1"/>
</dbReference>
<comment type="similarity">
    <text evidence="1">Belongs to the complex I 24 kDa subunit family.</text>
</comment>
<dbReference type="GO" id="GO:0046872">
    <property type="term" value="F:metal ion binding"/>
    <property type="evidence" value="ECO:0007669"/>
    <property type="project" value="UniProtKB-KW"/>
</dbReference>
<organism evidence="8 9">
    <name type="scientific">Pelotomaculum propionicicum</name>
    <dbReference type="NCBI Taxonomy" id="258475"/>
    <lineage>
        <taxon>Bacteria</taxon>
        <taxon>Bacillati</taxon>
        <taxon>Bacillota</taxon>
        <taxon>Clostridia</taxon>
        <taxon>Eubacteriales</taxon>
        <taxon>Desulfotomaculaceae</taxon>
        <taxon>Pelotomaculum</taxon>
    </lineage>
</organism>
<evidence type="ECO:0000256" key="2">
    <source>
        <dbReference type="ARBA" id="ARBA00022714"/>
    </source>
</evidence>
<keyword evidence="8" id="KW-0560">Oxidoreductase</keyword>
<dbReference type="InterPro" id="IPR002023">
    <property type="entry name" value="NuoE-like"/>
</dbReference>
<evidence type="ECO:0000256" key="5">
    <source>
        <dbReference type="ARBA" id="ARBA00023014"/>
    </source>
</evidence>
<feature type="binding site" evidence="7">
    <location>
        <position position="84"/>
    </location>
    <ligand>
        <name>[2Fe-2S] cluster</name>
        <dbReference type="ChEBI" id="CHEBI:190135"/>
    </ligand>
</feature>
<evidence type="ECO:0000313" key="9">
    <source>
        <dbReference type="Proteomes" id="UP000297597"/>
    </source>
</evidence>
<dbReference type="InterPro" id="IPR036249">
    <property type="entry name" value="Thioredoxin-like_sf"/>
</dbReference>
<gene>
    <name evidence="8" type="primary">hndA_1</name>
    <name evidence="8" type="ORF">Pmgp_00226</name>
</gene>
<dbReference type="GO" id="GO:0050583">
    <property type="term" value="F:hydrogen dehydrogenase (NADP+) activity"/>
    <property type="evidence" value="ECO:0007669"/>
    <property type="project" value="UniProtKB-EC"/>
</dbReference>
<comment type="caution">
    <text evidence="8">The sequence shown here is derived from an EMBL/GenBank/DDBJ whole genome shotgun (WGS) entry which is preliminary data.</text>
</comment>
<comment type="cofactor">
    <cofactor evidence="6">
        <name>[2Fe-2S] cluster</name>
        <dbReference type="ChEBI" id="CHEBI:190135"/>
    </cofactor>
</comment>
<dbReference type="InterPro" id="IPR042128">
    <property type="entry name" value="NuoE_dom"/>
</dbReference>
<keyword evidence="5 7" id="KW-0411">Iron-sulfur</keyword>
<evidence type="ECO:0000256" key="7">
    <source>
        <dbReference type="PIRSR" id="PIRSR000216-1"/>
    </source>
</evidence>
<dbReference type="SUPFAM" id="SSF52833">
    <property type="entry name" value="Thioredoxin-like"/>
    <property type="match status" value="1"/>
</dbReference>
<evidence type="ECO:0000256" key="1">
    <source>
        <dbReference type="ARBA" id="ARBA00010643"/>
    </source>
</evidence>
<dbReference type="InterPro" id="IPR041921">
    <property type="entry name" value="NuoE_N"/>
</dbReference>
<evidence type="ECO:0000256" key="6">
    <source>
        <dbReference type="ARBA" id="ARBA00034078"/>
    </source>
</evidence>
<dbReference type="CDD" id="cd03064">
    <property type="entry name" value="TRX_Fd_NuoE"/>
    <property type="match status" value="1"/>
</dbReference>
<dbReference type="NCBIfam" id="NF005722">
    <property type="entry name" value="PRK07539.1-2"/>
    <property type="match status" value="1"/>
</dbReference>
<feature type="binding site" evidence="7">
    <location>
        <position position="129"/>
    </location>
    <ligand>
        <name>[2Fe-2S] cluster</name>
        <dbReference type="ChEBI" id="CHEBI:190135"/>
    </ligand>
</feature>
<dbReference type="PIRSF" id="PIRSF000216">
    <property type="entry name" value="NADH_DH_24kDa"/>
    <property type="match status" value="1"/>
</dbReference>
<dbReference type="AlphaFoldDB" id="A0A4Y7RXC5"/>
<dbReference type="InterPro" id="IPR028431">
    <property type="entry name" value="NADP_DH_HndA-like"/>
</dbReference>
<dbReference type="Gene3D" id="3.40.30.10">
    <property type="entry name" value="Glutaredoxin"/>
    <property type="match status" value="1"/>
</dbReference>
<name>A0A4Y7RXC5_9FIRM</name>
<dbReference type="GO" id="GO:0051537">
    <property type="term" value="F:2 iron, 2 sulfur cluster binding"/>
    <property type="evidence" value="ECO:0007669"/>
    <property type="project" value="UniProtKB-KW"/>
</dbReference>
<dbReference type="PROSITE" id="PS01099">
    <property type="entry name" value="COMPLEX1_24K"/>
    <property type="match status" value="1"/>
</dbReference>
<dbReference type="Pfam" id="PF01257">
    <property type="entry name" value="2Fe-2S_thioredx"/>
    <property type="match status" value="1"/>
</dbReference>
<dbReference type="Gene3D" id="1.10.10.1590">
    <property type="entry name" value="NADH-quinone oxidoreductase subunit E"/>
    <property type="match status" value="1"/>
</dbReference>
<protein>
    <submittedName>
        <fullName evidence="8">NADP-reducing hydrogenase subunit HndA</fullName>
        <ecNumber evidence="8">1.12.1.3</ecNumber>
    </submittedName>
</protein>
<dbReference type="EC" id="1.12.1.3" evidence="8"/>
<accession>A0A4Y7RXC5</accession>
<dbReference type="FunFam" id="3.40.30.10:FF:000015">
    <property type="entry name" value="NADH-quinone oxidoreductase subunit E"/>
    <property type="match status" value="1"/>
</dbReference>
<reference evidence="8 9" key="1">
    <citation type="journal article" date="2018" name="Environ. Microbiol.">
        <title>Novel energy conservation strategies and behaviour of Pelotomaculum schinkii driving syntrophic propionate catabolism.</title>
        <authorList>
            <person name="Hidalgo-Ahumada C.A.P."/>
            <person name="Nobu M.K."/>
            <person name="Narihiro T."/>
            <person name="Tamaki H."/>
            <person name="Liu W.T."/>
            <person name="Kamagata Y."/>
            <person name="Stams A.J.M."/>
            <person name="Imachi H."/>
            <person name="Sousa D.Z."/>
        </authorList>
    </citation>
    <scope>NUCLEOTIDE SEQUENCE [LARGE SCALE GENOMIC DNA]</scope>
    <source>
        <strain evidence="8 9">MGP</strain>
    </source>
</reference>
<feature type="binding site" evidence="7">
    <location>
        <position position="89"/>
    </location>
    <ligand>
        <name>[2Fe-2S] cluster</name>
        <dbReference type="ChEBI" id="CHEBI:190135"/>
    </ligand>
</feature>
<comment type="cofactor">
    <cofactor evidence="7">
        <name>[2Fe-2S] cluster</name>
        <dbReference type="ChEBI" id="CHEBI:190135"/>
    </cofactor>
    <text evidence="7">Binds 1 [2Fe-2S] cluster.</text>
</comment>
<evidence type="ECO:0000256" key="3">
    <source>
        <dbReference type="ARBA" id="ARBA00022723"/>
    </source>
</evidence>
<sequence length="163" mass="18323">MTVEKNSQRILSYTRDVMAGYPREQRFTLAMLQDIQKKYKYIPRESLEQLSDHLGVPLSKLYSIATFYKALSLQPKGDHVIRVCDGTACHIRSSMVIVDELAKILMIKPGETTSDGKFSLETVNCLGSCAMAPAMVIDETYYGKVTPSRTREILNEYGGVDCE</sequence>
<keyword evidence="3 7" id="KW-0479">Metal-binding</keyword>